<dbReference type="PATRIC" id="fig|1202724.3.peg.698"/>
<evidence type="ECO:0000256" key="7">
    <source>
        <dbReference type="SAM" id="Phobius"/>
    </source>
</evidence>
<proteinExistence type="predicted"/>
<keyword evidence="3" id="KW-0997">Cell inner membrane</keyword>
<evidence type="ECO:0000256" key="3">
    <source>
        <dbReference type="ARBA" id="ARBA00022519"/>
    </source>
</evidence>
<reference evidence="8 9" key="1">
    <citation type="submission" date="2015-08" db="EMBL/GenBank/DDBJ databases">
        <title>Whole genome sequence of Flavobacterium akiainvivens IK-1T, from decaying Wikstroemia oahuensis, an endemic Hawaiian shrub.</title>
        <authorList>
            <person name="Wan X."/>
            <person name="Hou S."/>
            <person name="Saito J."/>
            <person name="Donachie S."/>
        </authorList>
    </citation>
    <scope>NUCLEOTIDE SEQUENCE [LARGE SCALE GENOMIC DNA]</scope>
    <source>
        <strain evidence="8 9">IK-1</strain>
    </source>
</reference>
<dbReference type="AlphaFoldDB" id="A0A0M8MGC5"/>
<dbReference type="RefSeq" id="WP_054406254.1">
    <property type="nucleotide sequence ID" value="NZ_FOYA01000006.1"/>
</dbReference>
<evidence type="ECO:0000313" key="8">
    <source>
        <dbReference type="EMBL" id="KOS05187.1"/>
    </source>
</evidence>
<keyword evidence="2" id="KW-1003">Cell membrane</keyword>
<keyword evidence="7" id="KW-1133">Transmembrane helix</keyword>
<dbReference type="GO" id="GO:0005886">
    <property type="term" value="C:plasma membrane"/>
    <property type="evidence" value="ECO:0007669"/>
    <property type="project" value="UniProtKB-SubCell"/>
</dbReference>
<dbReference type="CDD" id="cd07984">
    <property type="entry name" value="LPLAT_LABLAT-like"/>
    <property type="match status" value="1"/>
</dbReference>
<evidence type="ECO:0000256" key="2">
    <source>
        <dbReference type="ARBA" id="ARBA00022475"/>
    </source>
</evidence>
<feature type="transmembrane region" description="Helical" evidence="7">
    <location>
        <begin position="12"/>
        <end position="39"/>
    </location>
</feature>
<dbReference type="PANTHER" id="PTHR30606:SF10">
    <property type="entry name" value="PHOSPHATIDYLINOSITOL MANNOSIDE ACYLTRANSFERASE"/>
    <property type="match status" value="1"/>
</dbReference>
<evidence type="ECO:0000256" key="1">
    <source>
        <dbReference type="ARBA" id="ARBA00004533"/>
    </source>
</evidence>
<sequence>MQFLAYVLAYPFIWLISLLPFRVLYILSDFVYVLIYYIVGYRKKIVRKNFELCLPHLSAQEKKKVEKQFYHHFCDSFVEMVKTLNISDKEIKKRFVFTNFEVIHELEETGKSTVVLIGHYASYEWLLLMHKYLKKQVGFGIYKPIKNKYFDRLVRKIRGKFGAELIGMRQVIPQMRQNIRNGKQGAYGFITDQSPRLNTEAHWCTFFGMEVPVHVGGEMLSKKIGLNMAYARIEKVKRGYYQCTFIPVEGDLKAIPNFEVTDRFMLMLEEQIKQAPQYYLWTHNRFKHRKNDPVL</sequence>
<dbReference type="GO" id="GO:0016746">
    <property type="term" value="F:acyltransferase activity"/>
    <property type="evidence" value="ECO:0007669"/>
    <property type="project" value="UniProtKB-KW"/>
</dbReference>
<keyword evidence="9" id="KW-1185">Reference proteome</keyword>
<name>A0A0M8MGC5_9FLAO</name>
<dbReference type="InterPro" id="IPR004960">
    <property type="entry name" value="LipA_acyltrans"/>
</dbReference>
<dbReference type="EMBL" id="LIYD01000005">
    <property type="protein sequence ID" value="KOS05187.1"/>
    <property type="molecule type" value="Genomic_DNA"/>
</dbReference>
<dbReference type="Pfam" id="PF03279">
    <property type="entry name" value="Lip_A_acyltrans"/>
    <property type="match status" value="1"/>
</dbReference>
<organism evidence="8 9">
    <name type="scientific">Flavobacterium akiainvivens</name>
    <dbReference type="NCBI Taxonomy" id="1202724"/>
    <lineage>
        <taxon>Bacteria</taxon>
        <taxon>Pseudomonadati</taxon>
        <taxon>Bacteroidota</taxon>
        <taxon>Flavobacteriia</taxon>
        <taxon>Flavobacteriales</taxon>
        <taxon>Flavobacteriaceae</taxon>
        <taxon>Flavobacterium</taxon>
    </lineage>
</organism>
<comment type="subcellular location">
    <subcellularLocation>
        <location evidence="1">Cell inner membrane</location>
    </subcellularLocation>
</comment>
<dbReference type="OrthoDB" id="9801955at2"/>
<evidence type="ECO:0000256" key="5">
    <source>
        <dbReference type="ARBA" id="ARBA00023136"/>
    </source>
</evidence>
<evidence type="ECO:0000256" key="6">
    <source>
        <dbReference type="ARBA" id="ARBA00023315"/>
    </source>
</evidence>
<dbReference type="STRING" id="1202724.AM493_03410"/>
<keyword evidence="7" id="KW-0812">Transmembrane</keyword>
<keyword evidence="4 8" id="KW-0808">Transferase</keyword>
<keyword evidence="6 8" id="KW-0012">Acyltransferase</keyword>
<accession>A0A0M8MGC5</accession>
<keyword evidence="5 7" id="KW-0472">Membrane</keyword>
<comment type="caution">
    <text evidence="8">The sequence shown here is derived from an EMBL/GenBank/DDBJ whole genome shotgun (WGS) entry which is preliminary data.</text>
</comment>
<protein>
    <submittedName>
        <fullName evidence="8">Lipid A biosynthesis acyltransferase</fullName>
    </submittedName>
</protein>
<gene>
    <name evidence="8" type="ORF">AM493_03410</name>
</gene>
<dbReference type="Proteomes" id="UP000037755">
    <property type="component" value="Unassembled WGS sequence"/>
</dbReference>
<dbReference type="PANTHER" id="PTHR30606">
    <property type="entry name" value="LIPID A BIOSYNTHESIS LAUROYL ACYLTRANSFERASE"/>
    <property type="match status" value="1"/>
</dbReference>
<evidence type="ECO:0000256" key="4">
    <source>
        <dbReference type="ARBA" id="ARBA00022679"/>
    </source>
</evidence>
<dbReference type="GO" id="GO:0009247">
    <property type="term" value="P:glycolipid biosynthetic process"/>
    <property type="evidence" value="ECO:0007669"/>
    <property type="project" value="UniProtKB-ARBA"/>
</dbReference>
<evidence type="ECO:0000313" key="9">
    <source>
        <dbReference type="Proteomes" id="UP000037755"/>
    </source>
</evidence>